<feature type="compositionally biased region" description="Basic and acidic residues" evidence="1">
    <location>
        <begin position="20"/>
        <end position="31"/>
    </location>
</feature>
<proteinExistence type="predicted"/>
<reference evidence="3 4" key="1">
    <citation type="submission" date="2012-10" db="EMBL/GenBank/DDBJ databases">
        <title>Draft Genome Sequence of Paenibacillus popilliae ATCC 14706T.</title>
        <authorList>
            <person name="Iiyama K."/>
            <person name="Mori K."/>
            <person name="Mon H."/>
            <person name="Chieda Y."/>
            <person name="Lee J.M."/>
            <person name="Kusakabe T."/>
            <person name="Tashiro K."/>
            <person name="Asano S."/>
            <person name="Yasunaga-Aoki C."/>
            <person name="Shimizu S."/>
        </authorList>
    </citation>
    <scope>NUCLEOTIDE SEQUENCE [LARGE SCALE GENOMIC DNA]</scope>
    <source>
        <strain evidence="3 4">ATCC 14706</strain>
    </source>
</reference>
<organism evidence="3 4">
    <name type="scientific">Paenibacillus popilliae ATCC 14706</name>
    <dbReference type="NCBI Taxonomy" id="1212764"/>
    <lineage>
        <taxon>Bacteria</taxon>
        <taxon>Bacillati</taxon>
        <taxon>Bacillota</taxon>
        <taxon>Bacilli</taxon>
        <taxon>Bacillales</taxon>
        <taxon>Paenibacillaceae</taxon>
        <taxon>Paenibacillus</taxon>
    </lineage>
</organism>
<dbReference type="PANTHER" id="PTHR35811:SF1">
    <property type="entry name" value="HTH OST-TYPE DOMAIN-CONTAINING PROTEIN"/>
    <property type="match status" value="1"/>
</dbReference>
<dbReference type="Gene3D" id="3.40.50.1010">
    <property type="entry name" value="5'-nuclease"/>
    <property type="match status" value="1"/>
</dbReference>
<keyword evidence="4" id="KW-1185">Reference proteome</keyword>
<dbReference type="AlphaFoldDB" id="M9M3Y2"/>
<sequence length="347" mass="39505">MYRLLQSFGNGGNMSIEQASSKETKGKGTRVEMEAEEVVYVDDRASQRGDSLDGPTAINLLGDLIGKSTVNTFKAMHSKSKMDNVAIFVDYDNVYWSLTQNHSHHPNHLEPEKNLFDQLWNRYGKDKVRTFRAYADFEKIKTDLTSLQKKRVQLRHVYSNGKDVDQRKNSSDIELCIDAIEHTYKDPNTTCYVIVTADSDMIPVISRLVYKGIRVELYYTSDSAPKHVDITTYPHYSEDLLKLLNVDVKTYEVEGLIDKALLIINSWHAQFKETELYLGSKYLKKQFTMSFGLPTKQASELLERLEIQNLITTGTKYLSNGEAKKSIILSQAGKVRITPLLTAVQTP</sequence>
<dbReference type="Proteomes" id="UP000029453">
    <property type="component" value="Unassembled WGS sequence"/>
</dbReference>
<comment type="caution">
    <text evidence="3">The sequence shown here is derived from an EMBL/GenBank/DDBJ whole genome shotgun (WGS) entry which is preliminary data.</text>
</comment>
<evidence type="ECO:0000313" key="4">
    <source>
        <dbReference type="Proteomes" id="UP000029453"/>
    </source>
</evidence>
<accession>M9M3Y2</accession>
<dbReference type="EMBL" id="BALG01000247">
    <property type="protein sequence ID" value="GAC43764.1"/>
    <property type="molecule type" value="Genomic_DNA"/>
</dbReference>
<feature type="region of interest" description="Disordered" evidence="1">
    <location>
        <begin position="6"/>
        <end position="31"/>
    </location>
</feature>
<name>M9M3Y2_PAEPP</name>
<protein>
    <submittedName>
        <fullName evidence="3">Uncharacterized conserved protein</fullName>
    </submittedName>
</protein>
<evidence type="ECO:0000256" key="1">
    <source>
        <dbReference type="SAM" id="MobiDB-lite"/>
    </source>
</evidence>
<evidence type="ECO:0000259" key="2">
    <source>
        <dbReference type="Pfam" id="PF01936"/>
    </source>
</evidence>
<evidence type="ECO:0000313" key="3">
    <source>
        <dbReference type="EMBL" id="GAC43764.1"/>
    </source>
</evidence>
<dbReference type="PANTHER" id="PTHR35811">
    <property type="entry name" value="SLR1870 PROTEIN"/>
    <property type="match status" value="1"/>
</dbReference>
<dbReference type="GO" id="GO:0004540">
    <property type="term" value="F:RNA nuclease activity"/>
    <property type="evidence" value="ECO:0007669"/>
    <property type="project" value="InterPro"/>
</dbReference>
<dbReference type="Pfam" id="PF01936">
    <property type="entry name" value="NYN"/>
    <property type="match status" value="1"/>
</dbReference>
<gene>
    <name evidence="3" type="ORF">PPOP_3164</name>
</gene>
<dbReference type="InterPro" id="IPR021139">
    <property type="entry name" value="NYN"/>
</dbReference>
<feature type="domain" description="NYN" evidence="2">
    <location>
        <begin position="84"/>
        <end position="225"/>
    </location>
</feature>